<reference evidence="1 2" key="1">
    <citation type="submission" date="2016-05" db="EMBL/GenBank/DDBJ databases">
        <title>Draft Genome Sequences of Stenotrophomonas maltophilia Strains Sm32COP, Sm41DVV, Sm46PAILV, SmF3, SmF22, SmSOFb1 and SmCVFa1, Isolated from Different Manures, in France.</title>
        <authorList>
            <person name="Nazaret S."/>
            <person name="Bodilis J."/>
        </authorList>
    </citation>
    <scope>NUCLEOTIDE SEQUENCE [LARGE SCALE GENOMIC DNA]</scope>
    <source>
        <strain evidence="1 2">Sm46PAILV</strain>
    </source>
</reference>
<gene>
    <name evidence="1" type="ORF">A9K58_12250</name>
</gene>
<dbReference type="EMBL" id="LYVJ01000008">
    <property type="protein sequence ID" value="OBU66517.1"/>
    <property type="molecule type" value="Genomic_DNA"/>
</dbReference>
<dbReference type="Proteomes" id="UP000092256">
    <property type="component" value="Unassembled WGS sequence"/>
</dbReference>
<organism evidence="1 2">
    <name type="scientific">Stenotrophomonas maltophilia</name>
    <name type="common">Pseudomonas maltophilia</name>
    <name type="synonym">Xanthomonas maltophilia</name>
    <dbReference type="NCBI Taxonomy" id="40324"/>
    <lineage>
        <taxon>Bacteria</taxon>
        <taxon>Pseudomonadati</taxon>
        <taxon>Pseudomonadota</taxon>
        <taxon>Gammaproteobacteria</taxon>
        <taxon>Lysobacterales</taxon>
        <taxon>Lysobacteraceae</taxon>
        <taxon>Stenotrophomonas</taxon>
        <taxon>Stenotrophomonas maltophilia group</taxon>
    </lineage>
</organism>
<evidence type="ECO:0000313" key="2">
    <source>
        <dbReference type="Proteomes" id="UP000092256"/>
    </source>
</evidence>
<proteinExistence type="predicted"/>
<sequence>MFETHSFQALTCAAVMPLYGVPMGSELAGSERFLYRPGSLIVAPATWAFFGGGRGFAMGLLGPSGSYFQLRTRSC</sequence>
<name>A0A1A6XSI4_STEMA</name>
<protein>
    <submittedName>
        <fullName evidence="1">Uncharacterized protein</fullName>
    </submittedName>
</protein>
<evidence type="ECO:0000313" key="1">
    <source>
        <dbReference type="EMBL" id="OBU66517.1"/>
    </source>
</evidence>
<comment type="caution">
    <text evidence="1">The sequence shown here is derived from an EMBL/GenBank/DDBJ whole genome shotgun (WGS) entry which is preliminary data.</text>
</comment>
<dbReference type="AlphaFoldDB" id="A0A1A6XSI4"/>
<accession>A0A1A6XSI4</accession>